<keyword evidence="6" id="KW-0479">Metal-binding</keyword>
<dbReference type="InterPro" id="IPR038718">
    <property type="entry name" value="SNF2-like_sf"/>
</dbReference>
<dbReference type="SMART" id="SM00487">
    <property type="entry name" value="DEXDc"/>
    <property type="match status" value="1"/>
</dbReference>
<reference evidence="11 12" key="1">
    <citation type="submission" date="2023-11" db="EMBL/GenBank/DDBJ databases">
        <title>Draft genome sequence and annotation of the polyextremotolerant black yeast-like fungus Aureobasidium pullulans NRRL 62042.</title>
        <authorList>
            <person name="Dielentheis-Frenken M.R.E."/>
            <person name="Wibberg D."/>
            <person name="Blank L.M."/>
            <person name="Tiso T."/>
        </authorList>
    </citation>
    <scope>NUCLEOTIDE SEQUENCE [LARGE SCALE GENOMIC DNA]</scope>
    <source>
        <strain evidence="11 12">NRRL 62042</strain>
    </source>
</reference>
<feature type="domain" description="Helicase C-terminal" evidence="10">
    <location>
        <begin position="1073"/>
        <end position="1233"/>
    </location>
</feature>
<keyword evidence="5" id="KW-0067">ATP-binding</keyword>
<dbReference type="PROSITE" id="PS50089">
    <property type="entry name" value="ZF_RING_2"/>
    <property type="match status" value="1"/>
</dbReference>
<dbReference type="SMART" id="SM00184">
    <property type="entry name" value="RING"/>
    <property type="match status" value="1"/>
</dbReference>
<feature type="compositionally biased region" description="Pro residues" evidence="7">
    <location>
        <begin position="125"/>
        <end position="134"/>
    </location>
</feature>
<dbReference type="CDD" id="cd18793">
    <property type="entry name" value="SF2_C_SNF"/>
    <property type="match status" value="1"/>
</dbReference>
<dbReference type="Gene3D" id="3.30.40.10">
    <property type="entry name" value="Zinc/RING finger domain, C3HC4 (zinc finger)"/>
    <property type="match status" value="1"/>
</dbReference>
<dbReference type="InterPro" id="IPR014001">
    <property type="entry name" value="Helicase_ATP-bd"/>
</dbReference>
<dbReference type="SUPFAM" id="SSF57850">
    <property type="entry name" value="RING/U-box"/>
    <property type="match status" value="1"/>
</dbReference>
<evidence type="ECO:0000313" key="12">
    <source>
        <dbReference type="Proteomes" id="UP001341245"/>
    </source>
</evidence>
<dbReference type="SUPFAM" id="SSF52540">
    <property type="entry name" value="P-loop containing nucleoside triphosphate hydrolases"/>
    <property type="match status" value="2"/>
</dbReference>
<keyword evidence="2" id="KW-0547">Nucleotide-binding</keyword>
<evidence type="ECO:0000259" key="10">
    <source>
        <dbReference type="PROSITE" id="PS51194"/>
    </source>
</evidence>
<dbReference type="PROSITE" id="PS51192">
    <property type="entry name" value="HELICASE_ATP_BIND_1"/>
    <property type="match status" value="1"/>
</dbReference>
<evidence type="ECO:0000256" key="5">
    <source>
        <dbReference type="ARBA" id="ARBA00022840"/>
    </source>
</evidence>
<feature type="compositionally biased region" description="Polar residues" evidence="7">
    <location>
        <begin position="172"/>
        <end position="198"/>
    </location>
</feature>
<dbReference type="Gene3D" id="3.40.50.300">
    <property type="entry name" value="P-loop containing nucleotide triphosphate hydrolases"/>
    <property type="match status" value="1"/>
</dbReference>
<evidence type="ECO:0000256" key="6">
    <source>
        <dbReference type="PROSITE-ProRule" id="PRU00175"/>
    </source>
</evidence>
<dbReference type="InterPro" id="IPR001841">
    <property type="entry name" value="Znf_RING"/>
</dbReference>
<dbReference type="Pfam" id="PF13923">
    <property type="entry name" value="zf-C3HC4_2"/>
    <property type="match status" value="1"/>
</dbReference>
<protein>
    <recommendedName>
        <fullName evidence="13">SWI/SNF family DNA-dependent ATPase Ris1</fullName>
    </recommendedName>
</protein>
<keyword evidence="3" id="KW-0378">Hydrolase</keyword>
<keyword evidence="12" id="KW-1185">Reference proteome</keyword>
<sequence>MSTLPPNADMEEVEDELIFQQTLLDTLDPAESSERRQEVELAIADLERRMAHFNDVAPAPSQPESNRSYNAPGAYPQSDASDMDQDLPTFDASTAVPSSSRNTQLKRSRDQVSPLASFDRNKRPAPTPMGPPSQRPLSQDRRMAYLERQRQIEAAARQRRESVAADADFASRLSQQPSSSPVAGPSRNNLYSNSNMSPSKMAPVFRPPGYRSNPASQSQAPAPYPAADPPRVKPEVHSSPGFSYASRPVKPELSQHATPLATRFGGPMVIDLTGDDDSEPQQTQFQRFGSNPAEEMRRRHLWEQSNAVSAQHKHEIMMRQQQEIAFRQRQESVRQAEIALRNSVNPTREMIDQSNRQRLQLWQQQVAAAQAFNAQNPHQPRPVPNHVPYTQPSHAFMPAFQRPVPRAAYDDLAQLGGLINGRGRHISLDSTDDDLQFLRSTTIQRDPPSWDMFDVDSVDTKEELRKLMENIQPDDASKIANEEDVPVEGLTIKLKPYQFAGLEWLQKMENGSNKGGILADDMGLGKTVQAISLMVTNRSEDPVNKTTLILAPVALLRQWEQEIMTKVKPGRHRLHTFIHHASAKKKSHKDLRDFDVVLTTFGTIAAELKKIEKYELRKKTDPAAQPRDDEKCMFIGPDCKWYRVIIDEAQCIKNKTTKTARAAFYLQARSRFCMTGTPMMNSVEELYSLIHFLRIKPYNNWNKFRTDFNQPLKSTNEAGRQMAMHKLQALLKAILLRRNKKTEINGRPILNLPERRVEETNPEFSEDERNIYVALETSSAVKFNKYLKAGTVSNSYMQILVLLLRLRQACCHPNLIKDLGIVAATAEISQETMDEICRSLEPNVVARIKEANGVFECPVCYDAVENPAIFTPCGHDTCPDCFSRIADPSNALAEGDEGRTAKCPECRGSINTKKVIDYECFKRIHMPEAAALEEGLDIKTDADGDDMAAVDTDDDSEDEEEDDDDDDDDDETDSLDGFVVEDGAKEEDDEEAAERRLKAALKKPEKKVKSKMSKKAKGKLKESSSSEKKRKAATMTIPELKKMAIRKPGWRKIYLRMLKKDFKPSSKIERTMEILDGIITAPEGEKIIIFSQWTSLLDLLEVPVSEKGWGYRRYDGSMNAKLRADAVDDFKNKPNVRMMLVSLKAGNAGLNLNCASQVVIMDPFWNPYIEEQAIDRAHRLGQTRPVMVHRVLIKETVEDRIIALQEKKRALISEALDEKASQSLGRLSVQELAYLFGISRNVNDPLPSAAPSARIRQGGPGGLGA</sequence>
<dbReference type="InterPro" id="IPR027417">
    <property type="entry name" value="P-loop_NTPase"/>
</dbReference>
<dbReference type="InterPro" id="IPR049730">
    <property type="entry name" value="SNF2/RAD54-like_C"/>
</dbReference>
<evidence type="ECO:0008006" key="13">
    <source>
        <dbReference type="Google" id="ProtNLM"/>
    </source>
</evidence>
<evidence type="ECO:0000259" key="8">
    <source>
        <dbReference type="PROSITE" id="PS50089"/>
    </source>
</evidence>
<feature type="compositionally biased region" description="Basic and acidic residues" evidence="7">
    <location>
        <begin position="138"/>
        <end position="163"/>
    </location>
</feature>
<feature type="domain" description="RING-type" evidence="8">
    <location>
        <begin position="857"/>
        <end position="907"/>
    </location>
</feature>
<feature type="region of interest" description="Disordered" evidence="7">
    <location>
        <begin position="52"/>
        <end position="242"/>
    </location>
</feature>
<dbReference type="PANTHER" id="PTHR45626:SF16">
    <property type="entry name" value="ATP-DEPENDENT HELICASE ULS1"/>
    <property type="match status" value="1"/>
</dbReference>
<comment type="similarity">
    <text evidence="1">Belongs to the SNF2/RAD54 helicase family.</text>
</comment>
<feature type="region of interest" description="Disordered" evidence="7">
    <location>
        <begin position="938"/>
        <end position="1033"/>
    </location>
</feature>
<evidence type="ECO:0000259" key="9">
    <source>
        <dbReference type="PROSITE" id="PS51192"/>
    </source>
</evidence>
<dbReference type="InterPro" id="IPR050628">
    <property type="entry name" value="SNF2_RAD54_helicase_TF"/>
</dbReference>
<proteinExistence type="inferred from homology"/>
<evidence type="ECO:0000256" key="7">
    <source>
        <dbReference type="SAM" id="MobiDB-lite"/>
    </source>
</evidence>
<dbReference type="Proteomes" id="UP001341245">
    <property type="component" value="Unassembled WGS sequence"/>
</dbReference>
<feature type="compositionally biased region" description="Basic residues" evidence="7">
    <location>
        <begin position="998"/>
        <end position="1018"/>
    </location>
</feature>
<dbReference type="InterPro" id="IPR013083">
    <property type="entry name" value="Znf_RING/FYVE/PHD"/>
</dbReference>
<feature type="domain" description="Helicase ATP-binding" evidence="9">
    <location>
        <begin position="507"/>
        <end position="696"/>
    </location>
</feature>
<evidence type="ECO:0000256" key="2">
    <source>
        <dbReference type="ARBA" id="ARBA00022741"/>
    </source>
</evidence>
<dbReference type="PANTHER" id="PTHR45626">
    <property type="entry name" value="TRANSCRIPTION TERMINATION FACTOR 2-RELATED"/>
    <property type="match status" value="1"/>
</dbReference>
<dbReference type="SMART" id="SM00490">
    <property type="entry name" value="HELICc"/>
    <property type="match status" value="1"/>
</dbReference>
<accession>A0ABR0TG95</accession>
<comment type="caution">
    <text evidence="11">The sequence shown here is derived from an EMBL/GenBank/DDBJ whole genome shotgun (WGS) entry which is preliminary data.</text>
</comment>
<dbReference type="Pfam" id="PF00271">
    <property type="entry name" value="Helicase_C"/>
    <property type="match status" value="1"/>
</dbReference>
<keyword evidence="6" id="KW-0862">Zinc</keyword>
<evidence type="ECO:0000313" key="11">
    <source>
        <dbReference type="EMBL" id="KAK6002945.1"/>
    </source>
</evidence>
<dbReference type="Pfam" id="PF00176">
    <property type="entry name" value="SNF2-rel_dom"/>
    <property type="match status" value="1"/>
</dbReference>
<dbReference type="InterPro" id="IPR001650">
    <property type="entry name" value="Helicase_C-like"/>
</dbReference>
<keyword evidence="6" id="KW-0863">Zinc-finger</keyword>
<dbReference type="PROSITE" id="PS51194">
    <property type="entry name" value="HELICASE_CTER"/>
    <property type="match status" value="1"/>
</dbReference>
<gene>
    <name evidence="11" type="ORF">QM012_000790</name>
</gene>
<feature type="compositionally biased region" description="Polar residues" evidence="7">
    <location>
        <begin position="91"/>
        <end position="105"/>
    </location>
</feature>
<dbReference type="EMBL" id="JASGXD010000010">
    <property type="protein sequence ID" value="KAK6002945.1"/>
    <property type="molecule type" value="Genomic_DNA"/>
</dbReference>
<evidence type="ECO:0000256" key="1">
    <source>
        <dbReference type="ARBA" id="ARBA00007025"/>
    </source>
</evidence>
<dbReference type="Gene3D" id="3.40.50.10810">
    <property type="entry name" value="Tandem AAA-ATPase domain"/>
    <property type="match status" value="1"/>
</dbReference>
<dbReference type="InterPro" id="IPR000330">
    <property type="entry name" value="SNF2_N"/>
</dbReference>
<dbReference type="CDD" id="cd18008">
    <property type="entry name" value="DEXDc_SHPRH-like"/>
    <property type="match status" value="1"/>
</dbReference>
<evidence type="ECO:0000256" key="3">
    <source>
        <dbReference type="ARBA" id="ARBA00022801"/>
    </source>
</evidence>
<feature type="compositionally biased region" description="Acidic residues" evidence="7">
    <location>
        <begin position="943"/>
        <end position="974"/>
    </location>
</feature>
<keyword evidence="4" id="KW-0347">Helicase</keyword>
<name>A0ABR0TG95_AURPU</name>
<organism evidence="11 12">
    <name type="scientific">Aureobasidium pullulans</name>
    <name type="common">Black yeast</name>
    <name type="synonym">Pullularia pullulans</name>
    <dbReference type="NCBI Taxonomy" id="5580"/>
    <lineage>
        <taxon>Eukaryota</taxon>
        <taxon>Fungi</taxon>
        <taxon>Dikarya</taxon>
        <taxon>Ascomycota</taxon>
        <taxon>Pezizomycotina</taxon>
        <taxon>Dothideomycetes</taxon>
        <taxon>Dothideomycetidae</taxon>
        <taxon>Dothideales</taxon>
        <taxon>Saccotheciaceae</taxon>
        <taxon>Aureobasidium</taxon>
    </lineage>
</organism>
<evidence type="ECO:0000256" key="4">
    <source>
        <dbReference type="ARBA" id="ARBA00022806"/>
    </source>
</evidence>